<comment type="subunit">
    <text evidence="5">Homodimer.</text>
</comment>
<dbReference type="SMART" id="SM00941">
    <property type="entry name" value="PYNP_C"/>
    <property type="match status" value="1"/>
</dbReference>
<dbReference type="GO" id="GO:0009032">
    <property type="term" value="F:thymidine phosphorylase activity"/>
    <property type="evidence" value="ECO:0007669"/>
    <property type="project" value="TreeGrafter"/>
</dbReference>
<dbReference type="EMBL" id="CP118108">
    <property type="protein sequence ID" value="WDI01004.1"/>
    <property type="molecule type" value="Genomic_DNA"/>
</dbReference>
<proteinExistence type="inferred from homology"/>
<keyword evidence="18" id="KW-1185">Reference proteome</keyword>
<dbReference type="FunFam" id="1.20.970.10:FF:000002">
    <property type="entry name" value="Pyrimidine-nucleoside phosphorylase"/>
    <property type="match status" value="1"/>
</dbReference>
<dbReference type="PROSITE" id="PS00647">
    <property type="entry name" value="THYMID_PHOSPHORYLASE"/>
    <property type="match status" value="1"/>
</dbReference>
<dbReference type="NCBIfam" id="NF004747">
    <property type="entry name" value="PRK06078.1"/>
    <property type="match status" value="1"/>
</dbReference>
<evidence type="ECO:0000313" key="17">
    <source>
        <dbReference type="Proteomes" id="UP001220962"/>
    </source>
</evidence>
<dbReference type="FunFam" id="3.40.1030.10:FF:000003">
    <property type="entry name" value="Pyrimidine-nucleoside phosphorylase"/>
    <property type="match status" value="1"/>
</dbReference>
<dbReference type="GO" id="GO:0005829">
    <property type="term" value="C:cytosol"/>
    <property type="evidence" value="ECO:0007669"/>
    <property type="project" value="TreeGrafter"/>
</dbReference>
<dbReference type="Proteomes" id="UP001220962">
    <property type="component" value="Chromosome"/>
</dbReference>
<dbReference type="SUPFAM" id="SSF52418">
    <property type="entry name" value="Nucleoside phosphorylase/phosphoribosyltransferase catalytic domain"/>
    <property type="match status" value="1"/>
</dbReference>
<dbReference type="GO" id="GO:0046872">
    <property type="term" value="F:metal ion binding"/>
    <property type="evidence" value="ECO:0007669"/>
    <property type="project" value="UniProtKB-KW"/>
</dbReference>
<dbReference type="GO" id="GO:0006213">
    <property type="term" value="P:pyrimidine nucleoside metabolic process"/>
    <property type="evidence" value="ECO:0007669"/>
    <property type="project" value="InterPro"/>
</dbReference>
<dbReference type="SUPFAM" id="SSF54680">
    <property type="entry name" value="Pyrimidine nucleoside phosphorylase C-terminal domain"/>
    <property type="match status" value="1"/>
</dbReference>
<dbReference type="SUPFAM" id="SSF47648">
    <property type="entry name" value="Nucleoside phosphorylase/phosphoribosyltransferase N-terminal domain"/>
    <property type="match status" value="1"/>
</dbReference>
<dbReference type="PANTHER" id="PTHR10515">
    <property type="entry name" value="THYMIDINE PHOSPHORYLASE"/>
    <property type="match status" value="1"/>
</dbReference>
<keyword evidence="10" id="KW-0479">Metal-binding</keyword>
<dbReference type="AlphaFoldDB" id="A0AAX3MUM5"/>
<evidence type="ECO:0000256" key="1">
    <source>
        <dbReference type="ARBA" id="ARBA00001066"/>
    </source>
</evidence>
<evidence type="ECO:0000256" key="12">
    <source>
        <dbReference type="ARBA" id="ARBA00048453"/>
    </source>
</evidence>
<dbReference type="InterPro" id="IPR013102">
    <property type="entry name" value="PYNP_C"/>
</dbReference>
<evidence type="ECO:0000313" key="15">
    <source>
        <dbReference type="EMBL" id="WDH81290.1"/>
    </source>
</evidence>
<dbReference type="Pfam" id="PF07831">
    <property type="entry name" value="PYNP_C"/>
    <property type="match status" value="1"/>
</dbReference>
<evidence type="ECO:0000256" key="2">
    <source>
        <dbReference type="ARBA" id="ARBA00001958"/>
    </source>
</evidence>
<sequence>MRAVDIIQKKRDGQELSTEEISYLIQGYSRGDIPDYQMSAWAMAVFFQGMTAKETGDLTMAMAKSGDQVDLSPIAGIKVDKHSTGGVGDKTTIVLAPLVAAAGVPVAKMSGRGLGHTGGTLDKLESISGFQIELDQEQFFKQVNEVGAAVIGQSGNMAPADKKLYALRDVTATVNAIPLIASSVMSKKIAAGADAIVLDVKTGSGAFMKTLDDSIKLAEAMVDIGTHVGRETVAVISDMDQPLGHGIGNALEIKEAVETLQGNGPEDLEEVSLFLASHMLVLGGKAESVEEAREKLRDILSQGLAFDKLKQMVKAQQGDVGQIEDLSLLPTAKRTIEVKAPTDGYVAGIEAEAIGISAMLLGAGRETTDSVIDHAVGVTLVKKVGDQVKAGEVIAMLHANDGSDSKLQEAEQKLQQAYKISEAPVPEQPLIYALVTKDGVQRFV</sequence>
<accession>A0AAX3MUM5</accession>
<reference evidence="15 18" key="1">
    <citation type="submission" date="2023-02" db="EMBL/GenBank/DDBJ databases">
        <title>Pathogen: clinical or host-associated sample.</title>
        <authorList>
            <person name="Hergert J."/>
            <person name="Casey R."/>
            <person name="Wagner J."/>
            <person name="Young E.L."/>
            <person name="Oakeson K.F."/>
        </authorList>
    </citation>
    <scope>NUCLEOTIDE SEQUENCE</scope>
    <source>
        <strain evidence="16 18">2022CK-00829</strain>
        <strain evidence="15">2022CK-00830</strain>
    </source>
</reference>
<comment type="catalytic activity">
    <reaction evidence="12">
        <text>uridine + phosphate = alpha-D-ribose 1-phosphate + uracil</text>
        <dbReference type="Rhea" id="RHEA:24388"/>
        <dbReference type="ChEBI" id="CHEBI:16704"/>
        <dbReference type="ChEBI" id="CHEBI:17568"/>
        <dbReference type="ChEBI" id="CHEBI:43474"/>
        <dbReference type="ChEBI" id="CHEBI:57720"/>
        <dbReference type="EC" id="2.4.2.2"/>
    </reaction>
</comment>
<dbReference type="InterPro" id="IPR017872">
    <property type="entry name" value="Pyrmidine_PPase_CS"/>
</dbReference>
<dbReference type="EMBL" id="CP118101">
    <property type="protein sequence ID" value="WDH81290.1"/>
    <property type="molecule type" value="Genomic_DNA"/>
</dbReference>
<dbReference type="RefSeq" id="WP_047911084.1">
    <property type="nucleotide sequence ID" value="NZ_CP118101.1"/>
</dbReference>
<dbReference type="Proteomes" id="UP001221519">
    <property type="component" value="Chromosome"/>
</dbReference>
<comment type="cofactor">
    <cofactor evidence="2">
        <name>K(+)</name>
        <dbReference type="ChEBI" id="CHEBI:29103"/>
    </cofactor>
</comment>
<evidence type="ECO:0000256" key="6">
    <source>
        <dbReference type="ARBA" id="ARBA00011889"/>
    </source>
</evidence>
<dbReference type="Gene3D" id="3.90.1170.30">
    <property type="entry name" value="Pyrimidine nucleoside phosphorylase-like, C-terminal domain"/>
    <property type="match status" value="1"/>
</dbReference>
<dbReference type="InterPro" id="IPR017459">
    <property type="entry name" value="Glycosyl_Trfase_fam3_N_dom"/>
</dbReference>
<dbReference type="Gene3D" id="3.40.1030.10">
    <property type="entry name" value="Nucleoside phosphorylase/phosphoribosyltransferase catalytic domain"/>
    <property type="match status" value="1"/>
</dbReference>
<comment type="catalytic activity">
    <reaction evidence="1">
        <text>2'-deoxyuridine + phosphate = 2-deoxy-alpha-D-ribose 1-phosphate + uracil</text>
        <dbReference type="Rhea" id="RHEA:22824"/>
        <dbReference type="ChEBI" id="CHEBI:16450"/>
        <dbReference type="ChEBI" id="CHEBI:17568"/>
        <dbReference type="ChEBI" id="CHEBI:43474"/>
        <dbReference type="ChEBI" id="CHEBI:57259"/>
        <dbReference type="EC" id="2.4.2.2"/>
    </reaction>
</comment>
<dbReference type="GO" id="GO:0004645">
    <property type="term" value="F:1,4-alpha-oligoglucan phosphorylase activity"/>
    <property type="evidence" value="ECO:0007669"/>
    <property type="project" value="InterPro"/>
</dbReference>
<dbReference type="InterPro" id="IPR000312">
    <property type="entry name" value="Glycosyl_Trfase_fam3"/>
</dbReference>
<dbReference type="NCBIfam" id="NF004490">
    <property type="entry name" value="PRK05820.1"/>
    <property type="match status" value="1"/>
</dbReference>
<evidence type="ECO:0000313" key="16">
    <source>
        <dbReference type="EMBL" id="WDI01004.1"/>
    </source>
</evidence>
<evidence type="ECO:0000313" key="18">
    <source>
        <dbReference type="Proteomes" id="UP001221519"/>
    </source>
</evidence>
<evidence type="ECO:0000256" key="7">
    <source>
        <dbReference type="ARBA" id="ARBA00014680"/>
    </source>
</evidence>
<evidence type="ECO:0000256" key="4">
    <source>
        <dbReference type="ARBA" id="ARBA00006915"/>
    </source>
</evidence>
<keyword evidence="9 15" id="KW-0808">Transferase</keyword>
<feature type="domain" description="Pyrimidine nucleoside phosphorylase C-terminal" evidence="14">
    <location>
        <begin position="345"/>
        <end position="421"/>
    </location>
</feature>
<comment type="function">
    <text evidence="3">Catalyzes phosphorolysis of the pyrimidine nucleosides uridine, thymidine and 2'-deoxyuridine with the formation of the corresponding pyrimidine base and ribose-1-phosphate.</text>
</comment>
<dbReference type="EC" id="2.4.2.2" evidence="6"/>
<evidence type="ECO:0000256" key="13">
    <source>
        <dbReference type="ARBA" id="ARBA00048525"/>
    </source>
</evidence>
<organism evidence="15 17">
    <name type="scientific">Paenibacillus urinalis</name>
    <dbReference type="NCBI Taxonomy" id="521520"/>
    <lineage>
        <taxon>Bacteria</taxon>
        <taxon>Bacillati</taxon>
        <taxon>Bacillota</taxon>
        <taxon>Bacilli</taxon>
        <taxon>Bacillales</taxon>
        <taxon>Paenibacillaceae</taxon>
        <taxon>Paenibacillus</taxon>
    </lineage>
</organism>
<evidence type="ECO:0000256" key="11">
    <source>
        <dbReference type="ARBA" id="ARBA00022958"/>
    </source>
</evidence>
<dbReference type="NCBIfam" id="TIGR02644">
    <property type="entry name" value="Y_phosphoryl"/>
    <property type="match status" value="1"/>
</dbReference>
<evidence type="ECO:0000256" key="10">
    <source>
        <dbReference type="ARBA" id="ARBA00022723"/>
    </source>
</evidence>
<dbReference type="InterPro" id="IPR000053">
    <property type="entry name" value="Thymidine/pyrmidine_PPase"/>
</dbReference>
<dbReference type="Pfam" id="PF00591">
    <property type="entry name" value="Glycos_transf_3"/>
    <property type="match status" value="1"/>
</dbReference>
<comment type="catalytic activity">
    <reaction evidence="13">
        <text>thymidine + phosphate = 2-deoxy-alpha-D-ribose 1-phosphate + thymine</text>
        <dbReference type="Rhea" id="RHEA:16037"/>
        <dbReference type="ChEBI" id="CHEBI:17748"/>
        <dbReference type="ChEBI" id="CHEBI:17821"/>
        <dbReference type="ChEBI" id="CHEBI:43474"/>
        <dbReference type="ChEBI" id="CHEBI:57259"/>
        <dbReference type="EC" id="2.4.2.2"/>
    </reaction>
</comment>
<name>A0AAX3MUM5_9BACL</name>
<dbReference type="PANTHER" id="PTHR10515:SF0">
    <property type="entry name" value="THYMIDINE PHOSPHORYLASE"/>
    <property type="match status" value="1"/>
</dbReference>
<dbReference type="Pfam" id="PF02885">
    <property type="entry name" value="Glycos_trans_3N"/>
    <property type="match status" value="1"/>
</dbReference>
<evidence type="ECO:0000259" key="14">
    <source>
        <dbReference type="SMART" id="SM00941"/>
    </source>
</evidence>
<protein>
    <recommendedName>
        <fullName evidence="7">Pyrimidine-nucleoside phosphorylase</fullName>
        <ecNumber evidence="6">2.4.2.2</ecNumber>
    </recommendedName>
</protein>
<dbReference type="PIRSF" id="PIRSF000478">
    <property type="entry name" value="TP_PyNP"/>
    <property type="match status" value="1"/>
</dbReference>
<dbReference type="InterPro" id="IPR036566">
    <property type="entry name" value="PYNP-like_C_sf"/>
</dbReference>
<dbReference type="Gene3D" id="1.20.970.10">
    <property type="entry name" value="Transferase, Pyrimidine Nucleoside Phosphorylase, Chain C"/>
    <property type="match status" value="1"/>
</dbReference>
<evidence type="ECO:0000256" key="9">
    <source>
        <dbReference type="ARBA" id="ARBA00022679"/>
    </source>
</evidence>
<dbReference type="InterPro" id="IPR036320">
    <property type="entry name" value="Glycosyl_Trfase_fam3_N_dom_sf"/>
</dbReference>
<comment type="similarity">
    <text evidence="4">Belongs to the thymidine/pyrimidine-nucleoside phosphorylase family.</text>
</comment>
<dbReference type="InterPro" id="IPR035902">
    <property type="entry name" value="Nuc_phospho_transferase"/>
</dbReference>
<dbReference type="GO" id="GO:0006206">
    <property type="term" value="P:pyrimidine nucleobase metabolic process"/>
    <property type="evidence" value="ECO:0007669"/>
    <property type="project" value="InterPro"/>
</dbReference>
<evidence type="ECO:0000256" key="8">
    <source>
        <dbReference type="ARBA" id="ARBA00022676"/>
    </source>
</evidence>
<dbReference type="InterPro" id="IPR018090">
    <property type="entry name" value="Pyrmidine_PPas_bac/euk"/>
</dbReference>
<keyword evidence="8 15" id="KW-0328">Glycosyltransferase</keyword>
<gene>
    <name evidence="15" type="ORF">PUW23_17360</name>
    <name evidence="16" type="ORF">PUW25_17200</name>
</gene>
<evidence type="ECO:0000256" key="5">
    <source>
        <dbReference type="ARBA" id="ARBA00011738"/>
    </source>
</evidence>
<keyword evidence="11" id="KW-0630">Potassium</keyword>
<evidence type="ECO:0000256" key="3">
    <source>
        <dbReference type="ARBA" id="ARBA00003877"/>
    </source>
</evidence>